<evidence type="ECO:0000313" key="2">
    <source>
        <dbReference type="Proteomes" id="UP001234178"/>
    </source>
</evidence>
<reference evidence="1 2" key="1">
    <citation type="journal article" date="2023" name="Nucleic Acids Res.">
        <title>The hologenome of Daphnia magna reveals possible DNA methylation and microbiome-mediated evolution of the host genome.</title>
        <authorList>
            <person name="Chaturvedi A."/>
            <person name="Li X."/>
            <person name="Dhandapani V."/>
            <person name="Marshall H."/>
            <person name="Kissane S."/>
            <person name="Cuenca-Cambronero M."/>
            <person name="Asole G."/>
            <person name="Calvet F."/>
            <person name="Ruiz-Romero M."/>
            <person name="Marangio P."/>
            <person name="Guigo R."/>
            <person name="Rago D."/>
            <person name="Mirbahai L."/>
            <person name="Eastwood N."/>
            <person name="Colbourne J.K."/>
            <person name="Zhou J."/>
            <person name="Mallon E."/>
            <person name="Orsini L."/>
        </authorList>
    </citation>
    <scope>NUCLEOTIDE SEQUENCE [LARGE SCALE GENOMIC DNA]</scope>
    <source>
        <strain evidence="1">LRV0_1</strain>
    </source>
</reference>
<dbReference type="Proteomes" id="UP001234178">
    <property type="component" value="Unassembled WGS sequence"/>
</dbReference>
<dbReference type="EMBL" id="JAOYFB010000038">
    <property type="protein sequence ID" value="KAK4027967.1"/>
    <property type="molecule type" value="Genomic_DNA"/>
</dbReference>
<name>A0ABR0AS68_9CRUS</name>
<keyword evidence="2" id="KW-1185">Reference proteome</keyword>
<evidence type="ECO:0000313" key="1">
    <source>
        <dbReference type="EMBL" id="KAK4027967.1"/>
    </source>
</evidence>
<proteinExistence type="predicted"/>
<organism evidence="1 2">
    <name type="scientific">Daphnia magna</name>
    <dbReference type="NCBI Taxonomy" id="35525"/>
    <lineage>
        <taxon>Eukaryota</taxon>
        <taxon>Metazoa</taxon>
        <taxon>Ecdysozoa</taxon>
        <taxon>Arthropoda</taxon>
        <taxon>Crustacea</taxon>
        <taxon>Branchiopoda</taxon>
        <taxon>Diplostraca</taxon>
        <taxon>Cladocera</taxon>
        <taxon>Anomopoda</taxon>
        <taxon>Daphniidae</taxon>
        <taxon>Daphnia</taxon>
    </lineage>
</organism>
<comment type="caution">
    <text evidence="1">The sequence shown here is derived from an EMBL/GenBank/DDBJ whole genome shotgun (WGS) entry which is preliminary data.</text>
</comment>
<gene>
    <name evidence="1" type="ORF">OUZ56_017113</name>
</gene>
<accession>A0ABR0AS68</accession>
<protein>
    <submittedName>
        <fullName evidence="1">Uncharacterized protein</fullName>
    </submittedName>
</protein>
<sequence>MASRLPKQEITSSSLVGKNIKYSGYNSSINGGNYNNYRSGNNNYTNRGGNQRLQWQPRLRLSEVASGDTPTTLVLAGGRAQYTRSTHQLISSLLIYKQSQLFIASHARSNNLQIVSKLNYINGRMA</sequence>